<evidence type="ECO:0000256" key="9">
    <source>
        <dbReference type="ARBA" id="ARBA00023157"/>
    </source>
</evidence>
<keyword evidence="17" id="KW-0378">Hydrolase</keyword>
<evidence type="ECO:0000256" key="8">
    <source>
        <dbReference type="ARBA" id="ARBA00023033"/>
    </source>
</evidence>
<evidence type="ECO:0000256" key="1">
    <source>
        <dbReference type="ARBA" id="ARBA00004613"/>
    </source>
</evidence>
<dbReference type="GO" id="GO:0004497">
    <property type="term" value="F:monooxygenase activity"/>
    <property type="evidence" value="ECO:0007669"/>
    <property type="project" value="UniProtKB-KW"/>
</dbReference>
<dbReference type="EC" id="1.14.99.56" evidence="13"/>
<feature type="region of interest" description="Disordered" evidence="14">
    <location>
        <begin position="259"/>
        <end position="316"/>
    </location>
</feature>
<name>A0A8H6MBH1_9AGAR</name>
<feature type="domain" description="CBM1" evidence="16">
    <location>
        <begin position="397"/>
        <end position="442"/>
    </location>
</feature>
<keyword evidence="6" id="KW-0560">Oxidoreductase</keyword>
<keyword evidence="5 13" id="KW-0136">Cellulose degradation</keyword>
<dbReference type="Proteomes" id="UP000521943">
    <property type="component" value="Unassembled WGS sequence"/>
</dbReference>
<evidence type="ECO:0000256" key="10">
    <source>
        <dbReference type="ARBA" id="ARBA00023277"/>
    </source>
</evidence>
<feature type="signal peptide" evidence="15">
    <location>
        <begin position="1"/>
        <end position="18"/>
    </location>
</feature>
<evidence type="ECO:0000256" key="13">
    <source>
        <dbReference type="RuleBase" id="RU368122"/>
    </source>
</evidence>
<feature type="region of interest" description="Disordered" evidence="14">
    <location>
        <begin position="358"/>
        <end position="393"/>
    </location>
</feature>
<evidence type="ECO:0000313" key="17">
    <source>
        <dbReference type="EMBL" id="KAF6759814.1"/>
    </source>
</evidence>
<protein>
    <recommendedName>
        <fullName evidence="13">AA9 family lytic polysaccharide monooxygenase</fullName>
        <ecNumber evidence="13">1.14.99.56</ecNumber>
    </recommendedName>
    <alternativeName>
        <fullName evidence="13">Endo-beta-1,4-glucanase</fullName>
    </alternativeName>
    <alternativeName>
        <fullName evidence="13">Glycosyl hydrolase 61 family protein</fullName>
    </alternativeName>
</protein>
<keyword evidence="4 15" id="KW-0732">Signal</keyword>
<evidence type="ECO:0000256" key="11">
    <source>
        <dbReference type="ARBA" id="ARBA00023326"/>
    </source>
</evidence>
<dbReference type="SUPFAM" id="SSF57180">
    <property type="entry name" value="Cellulose-binding domain"/>
    <property type="match status" value="2"/>
</dbReference>
<keyword evidence="7" id="KW-0186">Copper</keyword>
<dbReference type="GO" id="GO:0030245">
    <property type="term" value="P:cellulose catabolic process"/>
    <property type="evidence" value="ECO:0007669"/>
    <property type="project" value="UniProtKB-UniRule"/>
</dbReference>
<keyword evidence="10 13" id="KW-0119">Carbohydrate metabolism</keyword>
<feature type="domain" description="CBM1" evidence="16">
    <location>
        <begin position="321"/>
        <end position="357"/>
    </location>
</feature>
<dbReference type="GO" id="GO:0008810">
    <property type="term" value="F:cellulase activity"/>
    <property type="evidence" value="ECO:0007669"/>
    <property type="project" value="UniProtKB-UniRule"/>
</dbReference>
<gene>
    <name evidence="17" type="ORF">DFP72DRAFT_117646</name>
</gene>
<dbReference type="EMBL" id="JACGCI010000014">
    <property type="protein sequence ID" value="KAF6759814.1"/>
    <property type="molecule type" value="Genomic_DNA"/>
</dbReference>
<dbReference type="GO" id="GO:0005576">
    <property type="term" value="C:extracellular region"/>
    <property type="evidence" value="ECO:0007669"/>
    <property type="project" value="UniProtKB-SubCell"/>
</dbReference>
<proteinExistence type="inferred from homology"/>
<dbReference type="Gene3D" id="2.70.50.70">
    <property type="match status" value="1"/>
</dbReference>
<comment type="catalytic activity">
    <reaction evidence="13">
        <text>[(1-&gt;4)-beta-D-glucosyl]n+m + reduced acceptor + O2 = 4-dehydro-beta-D-glucosyl-[(1-&gt;4)-beta-D-glucosyl]n-1 + [(1-&gt;4)-beta-D-glucosyl]m + acceptor + H2O.</text>
        <dbReference type="EC" id="1.14.99.56"/>
    </reaction>
</comment>
<reference evidence="17 18" key="1">
    <citation type="submission" date="2020-07" db="EMBL/GenBank/DDBJ databases">
        <title>Comparative genomics of pyrophilous fungi reveals a link between fire events and developmental genes.</title>
        <authorList>
            <consortium name="DOE Joint Genome Institute"/>
            <person name="Steindorff A.S."/>
            <person name="Carver A."/>
            <person name="Calhoun S."/>
            <person name="Stillman K."/>
            <person name="Liu H."/>
            <person name="Lipzen A."/>
            <person name="Pangilinan J."/>
            <person name="Labutti K."/>
            <person name="Bruns T.D."/>
            <person name="Grigoriev I.V."/>
        </authorList>
    </citation>
    <scope>NUCLEOTIDE SEQUENCE [LARGE SCALE GENOMIC DNA]</scope>
    <source>
        <strain evidence="17 18">CBS 144469</strain>
    </source>
</reference>
<evidence type="ECO:0000256" key="15">
    <source>
        <dbReference type="SAM" id="SignalP"/>
    </source>
</evidence>
<dbReference type="InterPro" id="IPR000254">
    <property type="entry name" value="CBD"/>
</dbReference>
<dbReference type="Pfam" id="PF00734">
    <property type="entry name" value="CBM_1"/>
    <property type="match status" value="2"/>
</dbReference>
<evidence type="ECO:0000313" key="18">
    <source>
        <dbReference type="Proteomes" id="UP000521943"/>
    </source>
</evidence>
<keyword evidence="9 13" id="KW-1015">Disulfide bond</keyword>
<dbReference type="PROSITE" id="PS51164">
    <property type="entry name" value="CBM1_2"/>
    <property type="match status" value="2"/>
</dbReference>
<dbReference type="PANTHER" id="PTHR33353">
    <property type="entry name" value="PUTATIVE (AFU_ORTHOLOGUE AFUA_1G12560)-RELATED"/>
    <property type="match status" value="1"/>
</dbReference>
<comment type="function">
    <text evidence="13">Lytic polysaccharide monooxygenase (LMPO) that depolymerizes crystalline and amorphous polysaccharides via the oxidation of scissile alpha- or beta-(1-4)-glycosidic bonds, yielding C1 and/or C4 oxidation products. Catalysis by LPMOs requires the reduction of the active-site copper from Cu(II) to Cu(I) by a reducing agent and H(2)O(2) or O(2) as a cosubstrate.</text>
</comment>
<comment type="domain">
    <text evidence="13">Has a modular structure: an endo-beta-1,4-glucanase catalytic module at the N-terminus, a linker rich in serines and threonines, and a C-terminal carbohydrate-binding module (CBM).</text>
</comment>
<feature type="chain" id="PRO_5034339413" description="AA9 family lytic polysaccharide monooxygenase" evidence="15">
    <location>
        <begin position="19"/>
        <end position="468"/>
    </location>
</feature>
<keyword evidence="3" id="KW-0479">Metal-binding</keyword>
<evidence type="ECO:0000256" key="7">
    <source>
        <dbReference type="ARBA" id="ARBA00023008"/>
    </source>
</evidence>
<comment type="similarity">
    <text evidence="12">Belongs to the polysaccharide monooxygenase AA9 family.</text>
</comment>
<keyword evidence="18" id="KW-1185">Reference proteome</keyword>
<dbReference type="GO" id="GO:0046872">
    <property type="term" value="F:metal ion binding"/>
    <property type="evidence" value="ECO:0007669"/>
    <property type="project" value="UniProtKB-KW"/>
</dbReference>
<comment type="caution">
    <text evidence="17">The sequence shown here is derived from an EMBL/GenBank/DDBJ whole genome shotgun (WGS) entry which is preliminary data.</text>
</comment>
<keyword evidence="8" id="KW-0503">Monooxygenase</keyword>
<dbReference type="GO" id="GO:0030248">
    <property type="term" value="F:cellulose binding"/>
    <property type="evidence" value="ECO:0007669"/>
    <property type="project" value="UniProtKB-UniRule"/>
</dbReference>
<comment type="subcellular location">
    <subcellularLocation>
        <location evidence="1 13">Secreted</location>
    </subcellularLocation>
</comment>
<dbReference type="InterPro" id="IPR049892">
    <property type="entry name" value="AA9"/>
</dbReference>
<evidence type="ECO:0000256" key="14">
    <source>
        <dbReference type="SAM" id="MobiDB-lite"/>
    </source>
</evidence>
<dbReference type="CDD" id="cd21175">
    <property type="entry name" value="LPMO_AA9"/>
    <property type="match status" value="1"/>
</dbReference>
<dbReference type="InterPro" id="IPR035971">
    <property type="entry name" value="CBD_sf"/>
</dbReference>
<evidence type="ECO:0000256" key="4">
    <source>
        <dbReference type="ARBA" id="ARBA00022729"/>
    </source>
</evidence>
<accession>A0A8H6MBH1</accession>
<evidence type="ECO:0000256" key="5">
    <source>
        <dbReference type="ARBA" id="ARBA00023001"/>
    </source>
</evidence>
<evidence type="ECO:0000256" key="12">
    <source>
        <dbReference type="ARBA" id="ARBA00044502"/>
    </source>
</evidence>
<organism evidence="17 18">
    <name type="scientific">Ephemerocybe angulata</name>
    <dbReference type="NCBI Taxonomy" id="980116"/>
    <lineage>
        <taxon>Eukaryota</taxon>
        <taxon>Fungi</taxon>
        <taxon>Dikarya</taxon>
        <taxon>Basidiomycota</taxon>
        <taxon>Agaricomycotina</taxon>
        <taxon>Agaricomycetes</taxon>
        <taxon>Agaricomycetidae</taxon>
        <taxon>Agaricales</taxon>
        <taxon>Agaricineae</taxon>
        <taxon>Psathyrellaceae</taxon>
        <taxon>Ephemerocybe</taxon>
    </lineage>
</organism>
<dbReference type="PANTHER" id="PTHR33353:SF17">
    <property type="entry name" value="ENDO-BETA-1,4-GLUCANASE D"/>
    <property type="match status" value="1"/>
</dbReference>
<dbReference type="OrthoDB" id="2525337at2759"/>
<dbReference type="AlphaFoldDB" id="A0A8H6MBH1"/>
<dbReference type="SMART" id="SM00236">
    <property type="entry name" value="fCBD"/>
    <property type="match status" value="2"/>
</dbReference>
<evidence type="ECO:0000259" key="16">
    <source>
        <dbReference type="PROSITE" id="PS51164"/>
    </source>
</evidence>
<keyword evidence="2 13" id="KW-0964">Secreted</keyword>
<evidence type="ECO:0000256" key="6">
    <source>
        <dbReference type="ARBA" id="ARBA00023002"/>
    </source>
</evidence>
<keyword evidence="11 13" id="KW-0624">Polysaccharide degradation</keyword>
<dbReference type="Pfam" id="PF03443">
    <property type="entry name" value="AA9"/>
    <property type="match status" value="1"/>
</dbReference>
<evidence type="ECO:0000256" key="2">
    <source>
        <dbReference type="ARBA" id="ARBA00022525"/>
    </source>
</evidence>
<dbReference type="InterPro" id="IPR005103">
    <property type="entry name" value="AA9_LPMO"/>
</dbReference>
<evidence type="ECO:0000256" key="3">
    <source>
        <dbReference type="ARBA" id="ARBA00022723"/>
    </source>
</evidence>
<feature type="compositionally biased region" description="Acidic residues" evidence="14">
    <location>
        <begin position="362"/>
        <end position="382"/>
    </location>
</feature>
<sequence>MRLATFVALASAASTAVAHSLVYGVWVNGVDQGDGRDEYIRSPPDDSPVKDLKSADLTCNVNNRAVAKSVSVKAGDKVTFEWYHDNRDDDIIDRSHKGPVLVYMAPSSGTEWAKIFEANHDGTDWAVDKLIDAHGQHSIIVPDVPAGDYILRSEIIALHEADALFTQDPARGAQFFPSCVQIKVTSNGPDALPKGVALPGDYTESSSGIFFDLYAEDDGPAHSTYKAPGPAVWSRAKGGEIGRVGIPGQGAIGSAIGSATAKPTATRSSTTTAPTTTTATITSATTTSTSTRSTSSGFTTVTRRRPSAVAPAPTPSAPAAGTAALWAQCGGQNYNGPTTCATGSTCVFSDAWYSQCQPMAEAEGEDEETCEEEEEEEEEGDAESAPGVSPTAAPVAGSVQLYGQCGGIGYTGSTTCASGTCERFSGQCSEIIYLLSELTPCLQNTTLSASPTKVFSVIPDRFSPAGRA</sequence>